<reference evidence="2 3" key="2">
    <citation type="submission" date="2018-11" db="EMBL/GenBank/DDBJ databases">
        <authorList>
            <consortium name="Pathogen Informatics"/>
        </authorList>
    </citation>
    <scope>NUCLEOTIDE SEQUENCE [LARGE SCALE GENOMIC DNA]</scope>
</reference>
<evidence type="ECO:0000256" key="1">
    <source>
        <dbReference type="SAM" id="MobiDB-lite"/>
    </source>
</evidence>
<accession>A0A183DF66</accession>
<evidence type="ECO:0000313" key="4">
    <source>
        <dbReference type="WBParaSite" id="GPUH_0000736601-mRNA-1"/>
    </source>
</evidence>
<evidence type="ECO:0000313" key="3">
    <source>
        <dbReference type="Proteomes" id="UP000271098"/>
    </source>
</evidence>
<name>A0A183DF66_9BILA</name>
<dbReference type="AlphaFoldDB" id="A0A183DF66"/>
<dbReference type="WBParaSite" id="GPUH_0000736601-mRNA-1">
    <property type="protein sequence ID" value="GPUH_0000736601-mRNA-1"/>
    <property type="gene ID" value="GPUH_0000736601"/>
</dbReference>
<protein>
    <submittedName>
        <fullName evidence="4">Prothymosin alpha</fullName>
    </submittedName>
</protein>
<gene>
    <name evidence="2" type="ORF">GPUH_LOCUS7353</name>
</gene>
<feature type="region of interest" description="Disordered" evidence="1">
    <location>
        <begin position="1"/>
        <end position="43"/>
    </location>
</feature>
<dbReference type="EMBL" id="UYRT01018883">
    <property type="protein sequence ID" value="VDK58058.1"/>
    <property type="molecule type" value="Genomic_DNA"/>
</dbReference>
<proteinExistence type="predicted"/>
<dbReference type="Proteomes" id="UP000271098">
    <property type="component" value="Unassembled WGS sequence"/>
</dbReference>
<feature type="compositionally biased region" description="Acidic residues" evidence="1">
    <location>
        <begin position="1"/>
        <end position="37"/>
    </location>
</feature>
<keyword evidence="3" id="KW-1185">Reference proteome</keyword>
<evidence type="ECO:0000313" key="2">
    <source>
        <dbReference type="EMBL" id="VDK58058.1"/>
    </source>
</evidence>
<sequence length="66" mass="7634">MCDAEEDEERFEMEENDYDDSEGNDSDEERMEEDPPEEDVKSAVKRVVSEGWSDVAECTAPKKKRS</sequence>
<organism evidence="4">
    <name type="scientific">Gongylonema pulchrum</name>
    <dbReference type="NCBI Taxonomy" id="637853"/>
    <lineage>
        <taxon>Eukaryota</taxon>
        <taxon>Metazoa</taxon>
        <taxon>Ecdysozoa</taxon>
        <taxon>Nematoda</taxon>
        <taxon>Chromadorea</taxon>
        <taxon>Rhabditida</taxon>
        <taxon>Spirurina</taxon>
        <taxon>Spiruromorpha</taxon>
        <taxon>Spiruroidea</taxon>
        <taxon>Gongylonematidae</taxon>
        <taxon>Gongylonema</taxon>
    </lineage>
</organism>
<reference evidence="4" key="1">
    <citation type="submission" date="2016-06" db="UniProtKB">
        <authorList>
            <consortium name="WormBaseParasite"/>
        </authorList>
    </citation>
    <scope>IDENTIFICATION</scope>
</reference>